<dbReference type="SUPFAM" id="SSF51735">
    <property type="entry name" value="NAD(P)-binding Rossmann-fold domains"/>
    <property type="match status" value="1"/>
</dbReference>
<sequence>MSHSLRTVARRPLVRHLLRPVAAFAAVVGVGVAAFAAVVGVGVAGFSSLGGVGVVDALFWLLDPTSIELHFQAHEGPETLVKGYAVVVLSGLVVTGLWIGETVFSAAFGGQIKSEFKQMQIERAIDEAEGHIIICGYGTFGKTVAGSLREGDREVVVIEQDDAEYRRAVDDDVLAIQGDARREETLTDAGVKRAATVVGAIDDSNANIQIAMAASQIAPTVRLVVRVGDEMYEPLARRAGADEVIIPEIASARQVTANL</sequence>
<dbReference type="Pfam" id="PF02254">
    <property type="entry name" value="TrkA_N"/>
    <property type="match status" value="1"/>
</dbReference>
<keyword evidence="3" id="KW-0812">Transmembrane</keyword>
<evidence type="ECO:0000256" key="1">
    <source>
        <dbReference type="ARBA" id="ARBA00022448"/>
    </source>
</evidence>
<accession>A0ABD5M7Y7</accession>
<feature type="domain" description="RCK N-terminal" evidence="4">
    <location>
        <begin position="129"/>
        <end position="246"/>
    </location>
</feature>
<dbReference type="AlphaFoldDB" id="A0ABD5M7Y7"/>
<evidence type="ECO:0000313" key="6">
    <source>
        <dbReference type="Proteomes" id="UP001570511"/>
    </source>
</evidence>
<dbReference type="Proteomes" id="UP001570511">
    <property type="component" value="Unassembled WGS sequence"/>
</dbReference>
<feature type="transmembrane region" description="Helical" evidence="3">
    <location>
        <begin position="84"/>
        <end position="109"/>
    </location>
</feature>
<dbReference type="Gene3D" id="3.40.50.720">
    <property type="entry name" value="NAD(P)-binding Rossmann-like Domain"/>
    <property type="match status" value="1"/>
</dbReference>
<keyword evidence="2" id="KW-0406">Ion transport</keyword>
<dbReference type="InterPro" id="IPR036291">
    <property type="entry name" value="NAD(P)-bd_dom_sf"/>
</dbReference>
<reference evidence="5 6" key="1">
    <citation type="submission" date="2024-08" db="EMBL/GenBank/DDBJ databases">
        <title>Halobellus sp. MBLA0158 whole genome sequence.</title>
        <authorList>
            <person name="Hwang C.Y."/>
            <person name="Cho E.-S."/>
            <person name="Seo M.-J."/>
        </authorList>
    </citation>
    <scope>NUCLEOTIDE SEQUENCE [LARGE SCALE GENOMIC DNA]</scope>
    <source>
        <strain evidence="5 6">MBLA0158</strain>
    </source>
</reference>
<keyword evidence="1" id="KW-0813">Transport</keyword>
<keyword evidence="3" id="KW-1133">Transmembrane helix</keyword>
<proteinExistence type="predicted"/>
<evidence type="ECO:0000256" key="3">
    <source>
        <dbReference type="SAM" id="Phobius"/>
    </source>
</evidence>
<organism evidence="5 6">
    <name type="scientific">Halobellus rubicundus</name>
    <dbReference type="NCBI Taxonomy" id="2996466"/>
    <lineage>
        <taxon>Archaea</taxon>
        <taxon>Methanobacteriati</taxon>
        <taxon>Methanobacteriota</taxon>
        <taxon>Stenosarchaea group</taxon>
        <taxon>Halobacteria</taxon>
        <taxon>Halobacteriales</taxon>
        <taxon>Haloferacaceae</taxon>
        <taxon>Halobellus</taxon>
    </lineage>
</organism>
<keyword evidence="6" id="KW-1185">Reference proteome</keyword>
<name>A0ABD5M7Y7_9EURY</name>
<dbReference type="RefSeq" id="WP_372386555.1">
    <property type="nucleotide sequence ID" value="NZ_JBGNYA010000001.1"/>
</dbReference>
<dbReference type="EMBL" id="JBGNYA010000001">
    <property type="protein sequence ID" value="MFA1609516.1"/>
    <property type="molecule type" value="Genomic_DNA"/>
</dbReference>
<feature type="transmembrane region" description="Helical" evidence="3">
    <location>
        <begin position="21"/>
        <end position="46"/>
    </location>
</feature>
<evidence type="ECO:0000259" key="4">
    <source>
        <dbReference type="PROSITE" id="PS51201"/>
    </source>
</evidence>
<comment type="caution">
    <text evidence="5">The sequence shown here is derived from an EMBL/GenBank/DDBJ whole genome shotgun (WGS) entry which is preliminary data.</text>
</comment>
<dbReference type="PROSITE" id="PS51201">
    <property type="entry name" value="RCK_N"/>
    <property type="match status" value="1"/>
</dbReference>
<evidence type="ECO:0000256" key="2">
    <source>
        <dbReference type="ARBA" id="ARBA00023065"/>
    </source>
</evidence>
<gene>
    <name evidence="5" type="ORF">OS889_00660</name>
</gene>
<dbReference type="PANTHER" id="PTHR43833">
    <property type="entry name" value="POTASSIUM CHANNEL PROTEIN 2-RELATED-RELATED"/>
    <property type="match status" value="1"/>
</dbReference>
<dbReference type="InterPro" id="IPR003148">
    <property type="entry name" value="RCK_N"/>
</dbReference>
<dbReference type="InterPro" id="IPR050721">
    <property type="entry name" value="Trk_Ktr_HKT_K-transport"/>
</dbReference>
<dbReference type="PANTHER" id="PTHR43833:SF5">
    <property type="entry name" value="TRK SYSTEM POTASSIUM UPTAKE PROTEIN TRKA"/>
    <property type="match status" value="1"/>
</dbReference>
<dbReference type="GO" id="GO:0006811">
    <property type="term" value="P:monoatomic ion transport"/>
    <property type="evidence" value="ECO:0007669"/>
    <property type="project" value="UniProtKB-KW"/>
</dbReference>
<evidence type="ECO:0000313" key="5">
    <source>
        <dbReference type="EMBL" id="MFA1609516.1"/>
    </source>
</evidence>
<protein>
    <submittedName>
        <fullName evidence="5">TrkA family potassium uptake protein</fullName>
    </submittedName>
</protein>
<keyword evidence="3" id="KW-0472">Membrane</keyword>